<evidence type="ECO:0000313" key="7">
    <source>
        <dbReference type="Proteomes" id="UP000030002"/>
    </source>
</evidence>
<feature type="transmembrane region" description="Helical" evidence="5">
    <location>
        <begin position="72"/>
        <end position="91"/>
    </location>
</feature>
<feature type="transmembrane region" description="Helical" evidence="5">
    <location>
        <begin position="103"/>
        <end position="122"/>
    </location>
</feature>
<dbReference type="AlphaFoldDB" id="A0A0A0JAV4"/>
<keyword evidence="7" id="KW-1185">Reference proteome</keyword>
<evidence type="ECO:0000313" key="6">
    <source>
        <dbReference type="EMBL" id="KGN34283.1"/>
    </source>
</evidence>
<evidence type="ECO:0000256" key="5">
    <source>
        <dbReference type="SAM" id="Phobius"/>
    </source>
</evidence>
<dbReference type="Pfam" id="PF13564">
    <property type="entry name" value="DoxX_2"/>
    <property type="match status" value="1"/>
</dbReference>
<dbReference type="RefSeq" id="WP_035912516.1">
    <property type="nucleotide sequence ID" value="NZ_AVPJ01000002.1"/>
</dbReference>
<accession>A0A0A0JAV4</accession>
<evidence type="ECO:0000256" key="2">
    <source>
        <dbReference type="ARBA" id="ARBA00022692"/>
    </source>
</evidence>
<dbReference type="EMBL" id="AVPJ01000002">
    <property type="protein sequence ID" value="KGN34283.1"/>
    <property type="molecule type" value="Genomic_DNA"/>
</dbReference>
<dbReference type="STRING" id="1385520.N802_13050"/>
<protein>
    <submittedName>
        <fullName evidence="6">DoxX family protein</fullName>
    </submittedName>
</protein>
<dbReference type="GO" id="GO:0016020">
    <property type="term" value="C:membrane"/>
    <property type="evidence" value="ECO:0007669"/>
    <property type="project" value="UniProtKB-SubCell"/>
</dbReference>
<evidence type="ECO:0000256" key="4">
    <source>
        <dbReference type="ARBA" id="ARBA00023136"/>
    </source>
</evidence>
<keyword evidence="4 5" id="KW-0472">Membrane</keyword>
<keyword evidence="3 5" id="KW-1133">Transmembrane helix</keyword>
<evidence type="ECO:0000256" key="1">
    <source>
        <dbReference type="ARBA" id="ARBA00004141"/>
    </source>
</evidence>
<evidence type="ECO:0000256" key="3">
    <source>
        <dbReference type="ARBA" id="ARBA00022989"/>
    </source>
</evidence>
<sequence>MTIALWIVAGLLAVAFAAAGFMKLTSTPEQLAEKGMGWAQDFSPNTVKAIGGLEVLAAIGLIVPPLVGVAPVLAPLAAVGLVLMMIGALIVHARRGEKQAFPANAILGLLAAFVAWGGFTAAF</sequence>
<comment type="caution">
    <text evidence="6">The sequence shown here is derived from an EMBL/GenBank/DDBJ whole genome shotgun (WGS) entry which is preliminary data.</text>
</comment>
<proteinExistence type="predicted"/>
<dbReference type="OrthoDB" id="3482063at2"/>
<dbReference type="eggNOG" id="ENOG5032WYA">
    <property type="taxonomic scope" value="Bacteria"/>
</dbReference>
<name>A0A0A0JAV4_9MICO</name>
<dbReference type="InterPro" id="IPR032808">
    <property type="entry name" value="DoxX"/>
</dbReference>
<keyword evidence="2 5" id="KW-0812">Transmembrane</keyword>
<dbReference type="Proteomes" id="UP000030002">
    <property type="component" value="Unassembled WGS sequence"/>
</dbReference>
<organism evidence="6 7">
    <name type="scientific">Knoellia sinensis KCTC 19936</name>
    <dbReference type="NCBI Taxonomy" id="1385520"/>
    <lineage>
        <taxon>Bacteria</taxon>
        <taxon>Bacillati</taxon>
        <taxon>Actinomycetota</taxon>
        <taxon>Actinomycetes</taxon>
        <taxon>Micrococcales</taxon>
        <taxon>Intrasporangiaceae</taxon>
        <taxon>Knoellia</taxon>
    </lineage>
</organism>
<reference evidence="6 7" key="1">
    <citation type="submission" date="2013-08" db="EMBL/GenBank/DDBJ databases">
        <title>The genome sequence of Knoellia sinensis.</title>
        <authorList>
            <person name="Zhu W."/>
            <person name="Wang G."/>
        </authorList>
    </citation>
    <scope>NUCLEOTIDE SEQUENCE [LARGE SCALE GENOMIC DNA]</scope>
    <source>
        <strain evidence="6 7">KCTC 19936</strain>
    </source>
</reference>
<comment type="subcellular location">
    <subcellularLocation>
        <location evidence="1">Membrane</location>
        <topology evidence="1">Multi-pass membrane protein</topology>
    </subcellularLocation>
</comment>
<gene>
    <name evidence="6" type="ORF">N802_13050</name>
</gene>